<name>A0A1I4F4X6_9HYPH</name>
<organism evidence="3 4">
    <name type="scientific">Neomesorhizobium albiziae</name>
    <dbReference type="NCBI Taxonomy" id="335020"/>
    <lineage>
        <taxon>Bacteria</taxon>
        <taxon>Pseudomonadati</taxon>
        <taxon>Pseudomonadota</taxon>
        <taxon>Alphaproteobacteria</taxon>
        <taxon>Hyphomicrobiales</taxon>
        <taxon>Phyllobacteriaceae</taxon>
        <taxon>Neomesorhizobium</taxon>
    </lineage>
</organism>
<feature type="region of interest" description="Disordered" evidence="2">
    <location>
        <begin position="1"/>
        <end position="32"/>
    </location>
</feature>
<keyword evidence="4" id="KW-1185">Reference proteome</keyword>
<gene>
    <name evidence="3" type="ORF">SAMN04488498_13713</name>
</gene>
<proteinExistence type="predicted"/>
<feature type="coiled-coil region" evidence="1">
    <location>
        <begin position="117"/>
        <end position="172"/>
    </location>
</feature>
<evidence type="ECO:0000313" key="3">
    <source>
        <dbReference type="EMBL" id="SFL13008.1"/>
    </source>
</evidence>
<dbReference type="AlphaFoldDB" id="A0A1I4F4X6"/>
<dbReference type="RefSeq" id="WP_149763983.1">
    <property type="nucleotide sequence ID" value="NZ_BSPE01000065.1"/>
</dbReference>
<dbReference type="EMBL" id="FOSL01000037">
    <property type="protein sequence ID" value="SFL13008.1"/>
    <property type="molecule type" value="Genomic_DNA"/>
</dbReference>
<evidence type="ECO:0000256" key="1">
    <source>
        <dbReference type="SAM" id="Coils"/>
    </source>
</evidence>
<dbReference type="OrthoDB" id="8452393at2"/>
<sequence>MTKKQRERLSMKNITQTSDEAAKATIADQGRKAAAGKKTQSIALIRKAMRKIEIDIERNGGLYPYAEGVISADEVVRRAGKSEGLLQKERHHVLRDEVNDWVDSVREAIASGRSVVRRKVSERVDLANKELKAIQQRWAEAELEYIETVNELAACKDRLAALELENARLRAVEQ</sequence>
<dbReference type="Proteomes" id="UP000323300">
    <property type="component" value="Unassembled WGS sequence"/>
</dbReference>
<evidence type="ECO:0000313" key="4">
    <source>
        <dbReference type="Proteomes" id="UP000323300"/>
    </source>
</evidence>
<protein>
    <submittedName>
        <fullName evidence="3">Uncharacterized protein</fullName>
    </submittedName>
</protein>
<evidence type="ECO:0000256" key="2">
    <source>
        <dbReference type="SAM" id="MobiDB-lite"/>
    </source>
</evidence>
<accession>A0A1I4F4X6</accession>
<reference evidence="3 4" key="1">
    <citation type="submission" date="2016-10" db="EMBL/GenBank/DDBJ databases">
        <authorList>
            <person name="Varghese N."/>
            <person name="Submissions S."/>
        </authorList>
    </citation>
    <scope>NUCLEOTIDE SEQUENCE [LARGE SCALE GENOMIC DNA]</scope>
    <source>
        <strain evidence="3 4">DSM 21822</strain>
    </source>
</reference>
<keyword evidence="1" id="KW-0175">Coiled coil</keyword>